<dbReference type="RefSeq" id="XP_005648082.1">
    <property type="nucleotide sequence ID" value="XM_005648025.1"/>
</dbReference>
<organism evidence="2 3">
    <name type="scientific">Coccomyxa subellipsoidea (strain C-169)</name>
    <name type="common">Green microalga</name>
    <dbReference type="NCBI Taxonomy" id="574566"/>
    <lineage>
        <taxon>Eukaryota</taxon>
        <taxon>Viridiplantae</taxon>
        <taxon>Chlorophyta</taxon>
        <taxon>core chlorophytes</taxon>
        <taxon>Trebouxiophyceae</taxon>
        <taxon>Trebouxiophyceae incertae sedis</taxon>
        <taxon>Coccomyxaceae</taxon>
        <taxon>Coccomyxa</taxon>
        <taxon>Coccomyxa subellipsoidea</taxon>
    </lineage>
</organism>
<dbReference type="EMBL" id="AGSI01000007">
    <property type="protein sequence ID" value="EIE23538.1"/>
    <property type="molecule type" value="Genomic_DNA"/>
</dbReference>
<dbReference type="KEGG" id="csl:COCSUDRAFT_63069"/>
<evidence type="ECO:0000256" key="1">
    <source>
        <dbReference type="SAM" id="MobiDB-lite"/>
    </source>
</evidence>
<keyword evidence="3" id="KW-1185">Reference proteome</keyword>
<accession>I0YYR9</accession>
<evidence type="ECO:0000313" key="3">
    <source>
        <dbReference type="Proteomes" id="UP000007264"/>
    </source>
</evidence>
<dbReference type="AlphaFoldDB" id="I0YYR9"/>
<dbReference type="OrthoDB" id="10655459at2759"/>
<proteinExistence type="predicted"/>
<dbReference type="GeneID" id="17041530"/>
<comment type="caution">
    <text evidence="2">The sequence shown here is derived from an EMBL/GenBank/DDBJ whole genome shotgun (WGS) entry which is preliminary data.</text>
</comment>
<sequence>MELGHGILGFHPVQQFNRYKELKDSLQKALIIDGTDTEEDAEVAASSQQTSAEEEASPERKAVLDRLEGEENPLAAGLKVESSLKMDQELTALAPIFEIKEEERVERGNEDNDSAAPIAKGHFKILEFSKKGSARAQRLEQDGLASPADLAKIQSACALALARLATLCIERLLALGRSLLAHARSRRPAEDCIDWPLESATSAGMLRAEVLQMFVAIDDLAHAYMAALPKAASGTQGGSAEEMRGGTVDQLLIGPEDHADPSTETENSGGTVDHSEEQAC</sequence>
<protein>
    <submittedName>
        <fullName evidence="2">Uncharacterized protein</fullName>
    </submittedName>
</protein>
<dbReference type="Proteomes" id="UP000007264">
    <property type="component" value="Unassembled WGS sequence"/>
</dbReference>
<reference evidence="2 3" key="1">
    <citation type="journal article" date="2012" name="Genome Biol.">
        <title>The genome of the polar eukaryotic microalga coccomyxa subellipsoidea reveals traits of cold adaptation.</title>
        <authorList>
            <person name="Blanc G."/>
            <person name="Agarkova I."/>
            <person name="Grimwood J."/>
            <person name="Kuo A."/>
            <person name="Brueggeman A."/>
            <person name="Dunigan D."/>
            <person name="Gurnon J."/>
            <person name="Ladunga I."/>
            <person name="Lindquist E."/>
            <person name="Lucas S."/>
            <person name="Pangilinan J."/>
            <person name="Proschold T."/>
            <person name="Salamov A."/>
            <person name="Schmutz J."/>
            <person name="Weeks D."/>
            <person name="Yamada T."/>
            <person name="Claverie J.M."/>
            <person name="Grigoriev I."/>
            <person name="Van Etten J."/>
            <person name="Lomsadze A."/>
            <person name="Borodovsky M."/>
        </authorList>
    </citation>
    <scope>NUCLEOTIDE SEQUENCE [LARGE SCALE GENOMIC DNA]</scope>
    <source>
        <strain evidence="2 3">C-169</strain>
    </source>
</reference>
<evidence type="ECO:0000313" key="2">
    <source>
        <dbReference type="EMBL" id="EIE23538.1"/>
    </source>
</evidence>
<feature type="region of interest" description="Disordered" evidence="1">
    <location>
        <begin position="37"/>
        <end position="60"/>
    </location>
</feature>
<feature type="region of interest" description="Disordered" evidence="1">
    <location>
        <begin position="233"/>
        <end position="280"/>
    </location>
</feature>
<gene>
    <name evidence="2" type="ORF">COCSUDRAFT_63069</name>
</gene>
<name>I0YYR9_COCSC</name>